<dbReference type="InterPro" id="IPR040269">
    <property type="entry name" value="VAB"/>
</dbReference>
<accession>A0AB40BUD7</accession>
<dbReference type="Pfam" id="PF08458">
    <property type="entry name" value="PH_2"/>
    <property type="match status" value="1"/>
</dbReference>
<evidence type="ECO:0000313" key="4">
    <source>
        <dbReference type="RefSeq" id="XP_039131070.1"/>
    </source>
</evidence>
<evidence type="ECO:0000313" key="3">
    <source>
        <dbReference type="Proteomes" id="UP001515500"/>
    </source>
</evidence>
<keyword evidence="3" id="KW-1185">Reference proteome</keyword>
<dbReference type="AlphaFoldDB" id="A0AB40BUD7"/>
<dbReference type="RefSeq" id="XP_039131070.1">
    <property type="nucleotide sequence ID" value="XM_039275136.1"/>
</dbReference>
<protein>
    <submittedName>
        <fullName evidence="4">VAN3-binding protein</fullName>
    </submittedName>
</protein>
<dbReference type="Pfam" id="PF05703">
    <property type="entry name" value="Auxin_canalis"/>
    <property type="match status" value="1"/>
</dbReference>
<dbReference type="PANTHER" id="PTHR31351:SF25">
    <property type="entry name" value="AUXIN CANALIZATION PROTEIN (DUF828)"/>
    <property type="match status" value="1"/>
</dbReference>
<evidence type="ECO:0000259" key="2">
    <source>
        <dbReference type="Pfam" id="PF08458"/>
    </source>
</evidence>
<dbReference type="Proteomes" id="UP001515500">
    <property type="component" value="Chromosome 8"/>
</dbReference>
<organism evidence="3 4">
    <name type="scientific">Dioscorea cayennensis subsp. rotundata</name>
    <name type="common">White Guinea yam</name>
    <name type="synonym">Dioscorea rotundata</name>
    <dbReference type="NCBI Taxonomy" id="55577"/>
    <lineage>
        <taxon>Eukaryota</taxon>
        <taxon>Viridiplantae</taxon>
        <taxon>Streptophyta</taxon>
        <taxon>Embryophyta</taxon>
        <taxon>Tracheophyta</taxon>
        <taxon>Spermatophyta</taxon>
        <taxon>Magnoliopsida</taxon>
        <taxon>Liliopsida</taxon>
        <taxon>Dioscoreales</taxon>
        <taxon>Dioscoreaceae</taxon>
        <taxon>Dioscorea</taxon>
    </lineage>
</organism>
<dbReference type="PANTHER" id="PTHR31351">
    <property type="entry name" value="EXPRESSED PROTEIN"/>
    <property type="match status" value="1"/>
</dbReference>
<dbReference type="InterPro" id="IPR008546">
    <property type="entry name" value="VAN3-bd-like_auxin_canal"/>
</dbReference>
<feature type="domain" description="Pleckstrin-like plant" evidence="2">
    <location>
        <begin position="254"/>
        <end position="354"/>
    </location>
</feature>
<proteinExistence type="predicted"/>
<feature type="domain" description="VAN3-binding protein-like auxin canalisation" evidence="1">
    <location>
        <begin position="9"/>
        <end position="222"/>
    </location>
</feature>
<dbReference type="GeneID" id="120267465"/>
<evidence type="ECO:0000259" key="1">
    <source>
        <dbReference type="Pfam" id="PF05703"/>
    </source>
</evidence>
<reference evidence="4" key="1">
    <citation type="submission" date="2025-08" db="UniProtKB">
        <authorList>
            <consortium name="RefSeq"/>
        </authorList>
    </citation>
    <scope>IDENTIFICATION</scope>
</reference>
<sequence>MDGLSDAWCSSAIQVFQPTMAFEENAIMEFRNADNKTVSTKNDKNVKVEDNDFKKIPQWNVDDVKSWLWLQQAIHPELDYDLNFRKKWFSTRNAPWKGMSIKKWMKEMRQKRKEEDRLQKAEVHAAISVAGVAAALAAIAAENAAPGQQNASKETAVATAAALVAAQCAQVAEAVGAKREQLESAISAAITATDKSNIITLTAAAATSLRGAATLRGRPGHRERIKGSSTPTLQFNEHYFDFGRCRASLAKGEELLVRTEDGKCRLRMVSVSLNKDAKVILTTRKVSLLIGLSSAQESIVYNLQTSQIEEPAKHPDPSCYSVSMTTTKGRIELEIDDYIQYKKWTMTINQMLILSTTFGTYEFQV</sequence>
<name>A0AB40BUD7_DIOCR</name>
<dbReference type="InterPro" id="IPR013666">
    <property type="entry name" value="PH_pln"/>
</dbReference>
<gene>
    <name evidence="4" type="primary">LOC120267465</name>
</gene>